<dbReference type="SUPFAM" id="SSF53383">
    <property type="entry name" value="PLP-dependent transferases"/>
    <property type="match status" value="1"/>
</dbReference>
<evidence type="ECO:0000313" key="2">
    <source>
        <dbReference type="EMBL" id="KAF6136100.1"/>
    </source>
</evidence>
<dbReference type="Proteomes" id="UP000541444">
    <property type="component" value="Unassembled WGS sequence"/>
</dbReference>
<feature type="domain" description="Serine hydroxymethyltransferase-like" evidence="1">
    <location>
        <begin position="31"/>
        <end position="73"/>
    </location>
</feature>
<protein>
    <recommendedName>
        <fullName evidence="1">Serine hydroxymethyltransferase-like domain-containing protein</fullName>
    </recommendedName>
</protein>
<name>A0A7J7L0E7_9MAGN</name>
<dbReference type="InterPro" id="IPR015424">
    <property type="entry name" value="PyrdxlP-dep_Trfase"/>
</dbReference>
<dbReference type="Pfam" id="PF00464">
    <property type="entry name" value="SHMT"/>
    <property type="match status" value="1"/>
</dbReference>
<evidence type="ECO:0000259" key="1">
    <source>
        <dbReference type="Pfam" id="PF00464"/>
    </source>
</evidence>
<dbReference type="InterPro" id="IPR015422">
    <property type="entry name" value="PyrdxlP-dep_Trfase_small"/>
</dbReference>
<keyword evidence="3" id="KW-1185">Reference proteome</keyword>
<comment type="caution">
    <text evidence="2">The sequence shown here is derived from an EMBL/GenBank/DDBJ whole genome shotgun (WGS) entry which is preliminary data.</text>
</comment>
<organism evidence="2 3">
    <name type="scientific">Kingdonia uniflora</name>
    <dbReference type="NCBI Taxonomy" id="39325"/>
    <lineage>
        <taxon>Eukaryota</taxon>
        <taxon>Viridiplantae</taxon>
        <taxon>Streptophyta</taxon>
        <taxon>Embryophyta</taxon>
        <taxon>Tracheophyta</taxon>
        <taxon>Spermatophyta</taxon>
        <taxon>Magnoliopsida</taxon>
        <taxon>Ranunculales</taxon>
        <taxon>Circaeasteraceae</taxon>
        <taxon>Kingdonia</taxon>
    </lineage>
</organism>
<dbReference type="AlphaFoldDB" id="A0A7J7L0E7"/>
<dbReference type="OrthoDB" id="10265628at2759"/>
<evidence type="ECO:0000313" key="3">
    <source>
        <dbReference type="Proteomes" id="UP000541444"/>
    </source>
</evidence>
<dbReference type="Gene3D" id="3.90.1150.10">
    <property type="entry name" value="Aspartate Aminotransferase, domain 1"/>
    <property type="match status" value="1"/>
</dbReference>
<dbReference type="InterPro" id="IPR039429">
    <property type="entry name" value="SHMT-like_dom"/>
</dbReference>
<dbReference type="EMBL" id="JACGCM010002763">
    <property type="protein sequence ID" value="KAF6136100.1"/>
    <property type="molecule type" value="Genomic_DNA"/>
</dbReference>
<sequence length="74" mass="8144">MHLGCMVFFQIDPVMGLDLESAINDVVFLGLQVVSYCRALASRLTELGYKMVSGGSDYLLVLVYLTPLMIKGNI</sequence>
<reference evidence="2 3" key="1">
    <citation type="journal article" date="2020" name="IScience">
        <title>Genome Sequencing of the Endangered Kingdonia uniflora (Circaeasteraceae, Ranunculales) Reveals Potential Mechanisms of Evolutionary Specialization.</title>
        <authorList>
            <person name="Sun Y."/>
            <person name="Deng T."/>
            <person name="Zhang A."/>
            <person name="Moore M.J."/>
            <person name="Landis J.B."/>
            <person name="Lin N."/>
            <person name="Zhang H."/>
            <person name="Zhang X."/>
            <person name="Huang J."/>
            <person name="Zhang X."/>
            <person name="Sun H."/>
            <person name="Wang H."/>
        </authorList>
    </citation>
    <scope>NUCLEOTIDE SEQUENCE [LARGE SCALE GENOMIC DNA]</scope>
    <source>
        <strain evidence="2">TB1705</strain>
        <tissue evidence="2">Leaf</tissue>
    </source>
</reference>
<proteinExistence type="predicted"/>
<gene>
    <name evidence="2" type="ORF">GIB67_000504</name>
</gene>
<accession>A0A7J7L0E7</accession>